<dbReference type="STRING" id="4555.K3ZSY2"/>
<comment type="similarity">
    <text evidence="1 2">Belongs to the SCAR/WAVE family.</text>
</comment>
<accession>K3ZSY2</accession>
<evidence type="ECO:0000256" key="2">
    <source>
        <dbReference type="RuleBase" id="RU367034"/>
    </source>
</evidence>
<sequence>MAALPLGPSNEQEPPEGEAVLEGLAMAGLVAVLRQLGDLAELAAEVLDGLQDQVMAVSARGRRLAMRAKRLQADLTPSIHNKPNHRLDWHPRRNLNHHHQHGVGEAPPRSIVDHIKRCRGPPNLSALDRFDAHGEGACLKRYTDPSFFRTCHSDDCRSQTDASEKQSLGFLSMLRQLTHRQTPGSLINLPKYYESSAEKDYSETGSSPEPHMEMEKAKENRPGQSNDSPTSNCCSDYVGNCSDELERTSSFEAWLSPGARFSTHEYETADGTVHHAKQDSEAAETSCNKGVSIEDTNADTPPLVPIPPMQWLSVKVHTGPITYRNSFGRNRVNRAGGKILKTTELSEPAIHSYEAWSEAEGTNQQQVFNHKGPEISSCRGTTVSDSEANKPSQADSASGQGDEDSLHHENVLFSAVEQLAGMSPPWVPRPKHPLPEVASQDRITLRNGPSPIHRSRSILDSRTAMLHQIKDKDK</sequence>
<feature type="compositionally biased region" description="Polar residues" evidence="3">
    <location>
        <begin position="378"/>
        <end position="399"/>
    </location>
</feature>
<dbReference type="GeneID" id="101781961"/>
<dbReference type="EMBL" id="CM003529">
    <property type="protein sequence ID" value="RCV14650.1"/>
    <property type="molecule type" value="Genomic_DNA"/>
</dbReference>
<dbReference type="EMBL" id="AGNK02001383">
    <property type="status" value="NOT_ANNOTATED_CDS"/>
    <property type="molecule type" value="Genomic_DNA"/>
</dbReference>
<organism evidence="5 6">
    <name type="scientific">Setaria italica</name>
    <name type="common">Foxtail millet</name>
    <name type="synonym">Panicum italicum</name>
    <dbReference type="NCBI Taxonomy" id="4555"/>
    <lineage>
        <taxon>Eukaryota</taxon>
        <taxon>Viridiplantae</taxon>
        <taxon>Streptophyta</taxon>
        <taxon>Embryophyta</taxon>
        <taxon>Tracheophyta</taxon>
        <taxon>Spermatophyta</taxon>
        <taxon>Magnoliopsida</taxon>
        <taxon>Liliopsida</taxon>
        <taxon>Poales</taxon>
        <taxon>Poaceae</taxon>
        <taxon>PACMAD clade</taxon>
        <taxon>Panicoideae</taxon>
        <taxon>Panicodae</taxon>
        <taxon>Paniceae</taxon>
        <taxon>Cenchrinae</taxon>
        <taxon>Setaria</taxon>
    </lineage>
</organism>
<evidence type="ECO:0000256" key="1">
    <source>
        <dbReference type="ARBA" id="ARBA00006993"/>
    </source>
</evidence>
<dbReference type="RefSeq" id="XP_012699501.1">
    <property type="nucleotide sequence ID" value="XM_012844047.3"/>
</dbReference>
<keyword evidence="2" id="KW-0009">Actin-binding</keyword>
<proteinExistence type="inferred from homology"/>
<reference evidence="4" key="2">
    <citation type="submission" date="2015-07" db="EMBL/GenBank/DDBJ databases">
        <authorList>
            <person name="Noorani M."/>
        </authorList>
    </citation>
    <scope>NUCLEOTIDE SEQUENCE</scope>
    <source>
        <strain evidence="4">Yugu1</strain>
    </source>
</reference>
<dbReference type="OMA" id="PHMEMEK"/>
<evidence type="ECO:0000313" key="6">
    <source>
        <dbReference type="Proteomes" id="UP000004995"/>
    </source>
</evidence>
<evidence type="ECO:0000256" key="3">
    <source>
        <dbReference type="SAM" id="MobiDB-lite"/>
    </source>
</evidence>
<dbReference type="KEGG" id="sita:101781961"/>
<gene>
    <name evidence="5" type="primary">LOC101781961</name>
    <name evidence="4" type="ORF">SETIT_2G441900v2</name>
</gene>
<dbReference type="Proteomes" id="UP000004995">
    <property type="component" value="Unassembled WGS sequence"/>
</dbReference>
<dbReference type="GO" id="GO:0005856">
    <property type="term" value="C:cytoskeleton"/>
    <property type="evidence" value="ECO:0007669"/>
    <property type="project" value="UniProtKB-SubCell"/>
</dbReference>
<dbReference type="Gene3D" id="6.10.280.150">
    <property type="match status" value="1"/>
</dbReference>
<keyword evidence="2" id="KW-0206">Cytoskeleton</keyword>
<reference evidence="4 6" key="1">
    <citation type="journal article" date="2012" name="Nat. Biotechnol.">
        <title>Reference genome sequence of the model plant Setaria.</title>
        <authorList>
            <person name="Bennetzen J.L."/>
            <person name="Schmutz J."/>
            <person name="Wang H."/>
            <person name="Percifield R."/>
            <person name="Hawkins J."/>
            <person name="Pontaroli A.C."/>
            <person name="Estep M."/>
            <person name="Feng L."/>
            <person name="Vaughn J.N."/>
            <person name="Grimwood J."/>
            <person name="Jenkins J."/>
            <person name="Barry K."/>
            <person name="Lindquist E."/>
            <person name="Hellsten U."/>
            <person name="Deshpande S."/>
            <person name="Wang X."/>
            <person name="Wu X."/>
            <person name="Mitros T."/>
            <person name="Triplett J."/>
            <person name="Yang X."/>
            <person name="Ye C.Y."/>
            <person name="Mauro-Herrera M."/>
            <person name="Wang L."/>
            <person name="Li P."/>
            <person name="Sharma M."/>
            <person name="Sharma R."/>
            <person name="Ronald P.C."/>
            <person name="Panaud O."/>
            <person name="Kellogg E.A."/>
            <person name="Brutnell T.P."/>
            <person name="Doust A.N."/>
            <person name="Tuskan G.A."/>
            <person name="Rokhsar D."/>
            <person name="Devos K.M."/>
        </authorList>
    </citation>
    <scope>NUCLEOTIDE SEQUENCE [LARGE SCALE GENOMIC DNA]</scope>
    <source>
        <strain evidence="6">cv. Yugu1</strain>
        <strain evidence="4">Yugu1</strain>
    </source>
</reference>
<dbReference type="GO" id="GO:0071933">
    <property type="term" value="F:Arp2/3 complex binding"/>
    <property type="evidence" value="ECO:0000318"/>
    <property type="project" value="GO_Central"/>
</dbReference>
<comment type="function">
    <text evidence="2">Involved in regulation of actin and microtubule organization. Part of a WAVE complex that activates the Arp2/3 complex.</text>
</comment>
<dbReference type="InterPro" id="IPR028288">
    <property type="entry name" value="SCAR/WAVE_fam"/>
</dbReference>
<keyword evidence="6" id="KW-1185">Reference proteome</keyword>
<dbReference type="PANTHER" id="PTHR12902">
    <property type="entry name" value="WASP-1"/>
    <property type="match status" value="1"/>
</dbReference>
<feature type="region of interest" description="Disordered" evidence="3">
    <location>
        <begin position="432"/>
        <end position="460"/>
    </location>
</feature>
<dbReference type="PANTHER" id="PTHR12902:SF26">
    <property type="entry name" value="PROTEIN SCAR"/>
    <property type="match status" value="1"/>
</dbReference>
<evidence type="ECO:0000313" key="5">
    <source>
        <dbReference type="EnsemblPlants" id="KQL27283"/>
    </source>
</evidence>
<feature type="region of interest" description="Disordered" evidence="3">
    <location>
        <begin position="371"/>
        <end position="405"/>
    </location>
</feature>
<dbReference type="GO" id="GO:0030036">
    <property type="term" value="P:actin cytoskeleton organization"/>
    <property type="evidence" value="ECO:0000318"/>
    <property type="project" value="GO_Central"/>
</dbReference>
<dbReference type="GO" id="GO:0034237">
    <property type="term" value="F:protein kinase A regulatory subunit binding"/>
    <property type="evidence" value="ECO:0000318"/>
    <property type="project" value="GO_Central"/>
</dbReference>
<dbReference type="OrthoDB" id="1929108at2759"/>
<name>K3ZSY2_SETIT</name>
<dbReference type="GO" id="GO:0003779">
    <property type="term" value="F:actin binding"/>
    <property type="evidence" value="ECO:0007669"/>
    <property type="project" value="UniProtKB-UniRule"/>
</dbReference>
<reference evidence="5" key="3">
    <citation type="submission" date="2018-08" db="UniProtKB">
        <authorList>
            <consortium name="EnsemblPlants"/>
        </authorList>
    </citation>
    <scope>IDENTIFICATION</scope>
    <source>
        <strain evidence="5">Yugu1</strain>
    </source>
</reference>
<feature type="region of interest" description="Disordered" evidence="3">
    <location>
        <begin position="198"/>
        <end position="231"/>
    </location>
</feature>
<comment type="subcellular location">
    <subcellularLocation>
        <location evidence="2">Cytoplasm</location>
        <location evidence="2">Cytoskeleton</location>
    </subcellularLocation>
</comment>
<dbReference type="GO" id="GO:2000601">
    <property type="term" value="P:positive regulation of Arp2/3 complex-mediated actin nucleation"/>
    <property type="evidence" value="ECO:0000318"/>
    <property type="project" value="GO_Central"/>
</dbReference>
<evidence type="ECO:0000313" key="4">
    <source>
        <dbReference type="EMBL" id="RCV14650.1"/>
    </source>
</evidence>
<dbReference type="EnsemblPlants" id="KQL27283">
    <property type="protein sequence ID" value="KQL27283"/>
    <property type="gene ID" value="SETIT_029712mg"/>
</dbReference>
<feature type="compositionally biased region" description="Polar residues" evidence="3">
    <location>
        <begin position="222"/>
        <end position="231"/>
    </location>
</feature>
<keyword evidence="2" id="KW-0963">Cytoplasm</keyword>
<dbReference type="eggNOG" id="ENOG502QTI6">
    <property type="taxonomic scope" value="Eukaryota"/>
</dbReference>
<feature type="compositionally biased region" description="Basic and acidic residues" evidence="3">
    <location>
        <begin position="210"/>
        <end position="221"/>
    </location>
</feature>
<dbReference type="Gramene" id="KQL27283">
    <property type="protein sequence ID" value="KQL27283"/>
    <property type="gene ID" value="SETIT_029712mg"/>
</dbReference>
<dbReference type="Gene3D" id="1.20.5.340">
    <property type="match status" value="1"/>
</dbReference>
<protein>
    <recommendedName>
        <fullName evidence="2">Protein SCAR</fullName>
    </recommendedName>
    <alternativeName>
        <fullName evidence="2">Protein WAVE</fullName>
    </alternativeName>
</protein>
<dbReference type="AlphaFoldDB" id="K3ZSY2"/>
<dbReference type="HOGENOM" id="CLU_461084_0_0_1"/>